<dbReference type="RefSeq" id="WP_155445130.1">
    <property type="nucleotide sequence ID" value="NZ_JAOQNR010000003.1"/>
</dbReference>
<keyword evidence="1" id="KW-0732">Signal</keyword>
<evidence type="ECO:0000256" key="1">
    <source>
        <dbReference type="SAM" id="SignalP"/>
    </source>
</evidence>
<accession>A0A6N8DJF3</accession>
<dbReference type="Proteomes" id="UP000439113">
    <property type="component" value="Unassembled WGS sequence"/>
</dbReference>
<name>A0A6N8DJF3_RHOAC</name>
<dbReference type="AlphaFoldDB" id="A0A6N8DJF3"/>
<sequence length="208" mass="23429">MKTAALLILLAAALAPSARAASFDCGKARTPLERRICADPALGQADEDLSKAYAETLRTFVVPEFIKDSQRAWLFEAPQCLENKTCAELFKERAETLRLYRSAKVYTDYGKDFDREKTTLVVYERNGKPWLDWYGDWMPDAYRPKPFPDGFLARDGGELIPAKGKFTLADHDDAIISLSDDKITFGGEYGMSLTARQGFIHGDFLRVR</sequence>
<evidence type="ECO:0008006" key="4">
    <source>
        <dbReference type="Google" id="ProtNLM"/>
    </source>
</evidence>
<dbReference type="GO" id="GO:0005576">
    <property type="term" value="C:extracellular region"/>
    <property type="evidence" value="ECO:0007669"/>
    <property type="project" value="TreeGrafter"/>
</dbReference>
<protein>
    <recommendedName>
        <fullName evidence="4">DUF1311 domain-containing protein</fullName>
    </recommendedName>
</protein>
<dbReference type="PANTHER" id="PTHR37549:SF1">
    <property type="entry name" value="LIPOPROTEIN LPRI"/>
    <property type="match status" value="1"/>
</dbReference>
<reference evidence="2 3" key="1">
    <citation type="submission" date="2019-11" db="EMBL/GenBank/DDBJ databases">
        <title>Whole-genome sequence of a Rhodoblastus acidophilus DSM 142.</title>
        <authorList>
            <person name="Kyndt J.A."/>
            <person name="Meyer T.E."/>
        </authorList>
    </citation>
    <scope>NUCLEOTIDE SEQUENCE [LARGE SCALE GENOMIC DNA]</scope>
    <source>
        <strain evidence="2 3">DSM 142</strain>
    </source>
</reference>
<dbReference type="PANTHER" id="PTHR37549">
    <property type="entry name" value="LIPOPROTEIN LPRI"/>
    <property type="match status" value="1"/>
</dbReference>
<comment type="caution">
    <text evidence="2">The sequence shown here is derived from an EMBL/GenBank/DDBJ whole genome shotgun (WGS) entry which is preliminary data.</text>
</comment>
<dbReference type="OrthoDB" id="5974484at2"/>
<evidence type="ECO:0000313" key="2">
    <source>
        <dbReference type="EMBL" id="MTV30477.1"/>
    </source>
</evidence>
<evidence type="ECO:0000313" key="3">
    <source>
        <dbReference type="Proteomes" id="UP000439113"/>
    </source>
</evidence>
<proteinExistence type="predicted"/>
<feature type="signal peptide" evidence="1">
    <location>
        <begin position="1"/>
        <end position="20"/>
    </location>
</feature>
<dbReference type="EMBL" id="WNKS01000003">
    <property type="protein sequence ID" value="MTV30477.1"/>
    <property type="molecule type" value="Genomic_DNA"/>
</dbReference>
<gene>
    <name evidence="2" type="ORF">GJ654_05660</name>
</gene>
<organism evidence="2 3">
    <name type="scientific">Rhodoblastus acidophilus</name>
    <name type="common">Rhodopseudomonas acidophila</name>
    <dbReference type="NCBI Taxonomy" id="1074"/>
    <lineage>
        <taxon>Bacteria</taxon>
        <taxon>Pseudomonadati</taxon>
        <taxon>Pseudomonadota</taxon>
        <taxon>Alphaproteobacteria</taxon>
        <taxon>Hyphomicrobiales</taxon>
        <taxon>Rhodoblastaceae</taxon>
        <taxon>Rhodoblastus</taxon>
    </lineage>
</organism>
<dbReference type="InterPro" id="IPR052755">
    <property type="entry name" value="Lysozyme_Inhibitor_LprI"/>
</dbReference>
<feature type="chain" id="PRO_5027063574" description="DUF1311 domain-containing protein" evidence="1">
    <location>
        <begin position="21"/>
        <end position="208"/>
    </location>
</feature>